<evidence type="ECO:0000313" key="3">
    <source>
        <dbReference type="Proteomes" id="UP000663090"/>
    </source>
</evidence>
<dbReference type="PANTHER" id="PTHR47129:SF1">
    <property type="entry name" value="NMRA-LIKE DOMAIN-CONTAINING PROTEIN"/>
    <property type="match status" value="1"/>
</dbReference>
<dbReference type="Proteomes" id="UP000663090">
    <property type="component" value="Chromosome"/>
</dbReference>
<sequence>MADAPIAITGCTGRLGGRIARRLAERGVPLRLIARDAKRAPVLPGAEVRVATYRDRDALARALEGTRTVLFVSATESPRRLEEHSAFIDTAASVGIETLVYTSFHGAAPDATFTFARDHWATEQKLREQRFASVMLRDNLYLDFLPMMVGEDDIIRGPAGNGRVAAVAQDDIADVATAVLLNPGEHRGQTYSLTGPKAMSFDDVAAVLSRRLGRTIRYYAESIDEAYRSREKYRAEPWQVEAWVSTYTAIAEGELSDVTTDVERIAGHAPMGLDTLPLHSASSTSS</sequence>
<dbReference type="Gene3D" id="3.90.25.10">
    <property type="entry name" value="UDP-galactose 4-epimerase, domain 1"/>
    <property type="match status" value="1"/>
</dbReference>
<dbReference type="InterPro" id="IPR008030">
    <property type="entry name" value="NmrA-like"/>
</dbReference>
<organism evidence="2 3">
    <name type="scientific">Myxococcus landrumensis</name>
    <dbReference type="NCBI Taxonomy" id="2813577"/>
    <lineage>
        <taxon>Bacteria</taxon>
        <taxon>Pseudomonadati</taxon>
        <taxon>Myxococcota</taxon>
        <taxon>Myxococcia</taxon>
        <taxon>Myxococcales</taxon>
        <taxon>Cystobacterineae</taxon>
        <taxon>Myxococcaceae</taxon>
        <taxon>Myxococcus</taxon>
    </lineage>
</organism>
<evidence type="ECO:0000313" key="2">
    <source>
        <dbReference type="EMBL" id="QSQ16014.1"/>
    </source>
</evidence>
<reference evidence="2 3" key="1">
    <citation type="submission" date="2021-02" db="EMBL/GenBank/DDBJ databases">
        <title>De Novo genome assembly of isolated myxobacteria.</title>
        <authorList>
            <person name="Stevens D.C."/>
        </authorList>
    </citation>
    <scope>NUCLEOTIDE SEQUENCE [LARGE SCALE GENOMIC DNA]</scope>
    <source>
        <strain evidence="2 3">SCHIC003</strain>
    </source>
</reference>
<dbReference type="Gene3D" id="3.40.50.720">
    <property type="entry name" value="NAD(P)-binding Rossmann-like Domain"/>
    <property type="match status" value="1"/>
</dbReference>
<dbReference type="EMBL" id="CP071091">
    <property type="protein sequence ID" value="QSQ16014.1"/>
    <property type="molecule type" value="Genomic_DNA"/>
</dbReference>
<proteinExistence type="predicted"/>
<dbReference type="Pfam" id="PF05368">
    <property type="entry name" value="NmrA"/>
    <property type="match status" value="1"/>
</dbReference>
<gene>
    <name evidence="2" type="ORF">JY572_08180</name>
</gene>
<evidence type="ECO:0000259" key="1">
    <source>
        <dbReference type="Pfam" id="PF05368"/>
    </source>
</evidence>
<name>A0ABX7NC90_9BACT</name>
<keyword evidence="3" id="KW-1185">Reference proteome</keyword>
<dbReference type="InterPro" id="IPR052718">
    <property type="entry name" value="NmrA-type_oxidoreductase"/>
</dbReference>
<accession>A0ABX7NC90</accession>
<protein>
    <submittedName>
        <fullName evidence="2">SDR family oxidoreductase</fullName>
    </submittedName>
</protein>
<feature type="domain" description="NmrA-like" evidence="1">
    <location>
        <begin position="5"/>
        <end position="234"/>
    </location>
</feature>
<dbReference type="CDD" id="cd05269">
    <property type="entry name" value="TMR_SDR_a"/>
    <property type="match status" value="1"/>
</dbReference>
<dbReference type="PANTHER" id="PTHR47129">
    <property type="entry name" value="QUINONE OXIDOREDUCTASE 2"/>
    <property type="match status" value="1"/>
</dbReference>
<dbReference type="InterPro" id="IPR036291">
    <property type="entry name" value="NAD(P)-bd_dom_sf"/>
</dbReference>
<dbReference type="RefSeq" id="WP_206717696.1">
    <property type="nucleotide sequence ID" value="NZ_CP071091.1"/>
</dbReference>
<dbReference type="SUPFAM" id="SSF51735">
    <property type="entry name" value="NAD(P)-binding Rossmann-fold domains"/>
    <property type="match status" value="1"/>
</dbReference>